<dbReference type="PRINTS" id="PR00463">
    <property type="entry name" value="EP450I"/>
</dbReference>
<dbReference type="OrthoDB" id="2789670at2759"/>
<dbReference type="PRINTS" id="PR00385">
    <property type="entry name" value="P450"/>
</dbReference>
<name>A0A5N6PG13_9ASTR</name>
<keyword evidence="5" id="KW-0349">Heme</keyword>
<dbReference type="GO" id="GO:0005506">
    <property type="term" value="F:iron ion binding"/>
    <property type="evidence" value="ECO:0007669"/>
    <property type="project" value="InterPro"/>
</dbReference>
<gene>
    <name evidence="6" type="ORF">E3N88_08157</name>
</gene>
<organism evidence="6 7">
    <name type="scientific">Mikania micrantha</name>
    <name type="common">bitter vine</name>
    <dbReference type="NCBI Taxonomy" id="192012"/>
    <lineage>
        <taxon>Eukaryota</taxon>
        <taxon>Viridiplantae</taxon>
        <taxon>Streptophyta</taxon>
        <taxon>Embryophyta</taxon>
        <taxon>Tracheophyta</taxon>
        <taxon>Spermatophyta</taxon>
        <taxon>Magnoliopsida</taxon>
        <taxon>eudicotyledons</taxon>
        <taxon>Gunneridae</taxon>
        <taxon>Pentapetalae</taxon>
        <taxon>asterids</taxon>
        <taxon>campanulids</taxon>
        <taxon>Asterales</taxon>
        <taxon>Asteraceae</taxon>
        <taxon>Asteroideae</taxon>
        <taxon>Heliantheae alliance</taxon>
        <taxon>Eupatorieae</taxon>
        <taxon>Mikania</taxon>
    </lineage>
</organism>
<evidence type="ECO:0000256" key="5">
    <source>
        <dbReference type="PIRSR" id="PIRSR602401-1"/>
    </source>
</evidence>
<accession>A0A5N6PG13</accession>
<comment type="caution">
    <text evidence="6">The sequence shown here is derived from an EMBL/GenBank/DDBJ whole genome shotgun (WGS) entry which is preliminary data.</text>
</comment>
<dbReference type="GO" id="GO:0016705">
    <property type="term" value="F:oxidoreductase activity, acting on paired donors, with incorporation or reduction of molecular oxygen"/>
    <property type="evidence" value="ECO:0007669"/>
    <property type="project" value="InterPro"/>
</dbReference>
<comment type="cofactor">
    <cofactor evidence="5">
        <name>heme</name>
        <dbReference type="ChEBI" id="CHEBI:30413"/>
    </cofactor>
</comment>
<keyword evidence="2 5" id="KW-0479">Metal-binding</keyword>
<dbReference type="PANTHER" id="PTHR47951">
    <property type="entry name" value="OS08G0547900 PROTEIN"/>
    <property type="match status" value="1"/>
</dbReference>
<dbReference type="InterPro" id="IPR001128">
    <property type="entry name" value="Cyt_P450"/>
</dbReference>
<dbReference type="PROSITE" id="PS00086">
    <property type="entry name" value="CYTOCHROME_P450"/>
    <property type="match status" value="2"/>
</dbReference>
<dbReference type="InterPro" id="IPR036396">
    <property type="entry name" value="Cyt_P450_sf"/>
</dbReference>
<dbReference type="AlphaFoldDB" id="A0A5N6PG13"/>
<evidence type="ECO:0008006" key="8">
    <source>
        <dbReference type="Google" id="ProtNLM"/>
    </source>
</evidence>
<dbReference type="EMBL" id="SZYD01000004">
    <property type="protein sequence ID" value="KAD6453452.1"/>
    <property type="molecule type" value="Genomic_DNA"/>
</dbReference>
<dbReference type="Gene3D" id="1.10.630.10">
    <property type="entry name" value="Cytochrome P450"/>
    <property type="match status" value="2"/>
</dbReference>
<dbReference type="FunFam" id="1.10.630.10:FF:000007">
    <property type="entry name" value="Cytochrome P450 76C4"/>
    <property type="match status" value="2"/>
</dbReference>
<protein>
    <recommendedName>
        <fullName evidence="8">Cytochrome P450</fullName>
    </recommendedName>
</protein>
<dbReference type="GO" id="GO:0004497">
    <property type="term" value="F:monooxygenase activity"/>
    <property type="evidence" value="ECO:0007669"/>
    <property type="project" value="InterPro"/>
</dbReference>
<dbReference type="InterPro" id="IPR002401">
    <property type="entry name" value="Cyt_P450_E_grp-I"/>
</dbReference>
<dbReference type="InterPro" id="IPR017972">
    <property type="entry name" value="Cyt_P450_CS"/>
</dbReference>
<evidence type="ECO:0000256" key="4">
    <source>
        <dbReference type="ARBA" id="ARBA00023004"/>
    </source>
</evidence>
<keyword evidence="7" id="KW-1185">Reference proteome</keyword>
<dbReference type="SUPFAM" id="SSF48264">
    <property type="entry name" value="Cytochrome P450"/>
    <property type="match status" value="2"/>
</dbReference>
<comment type="similarity">
    <text evidence="1">Belongs to the cytochrome P450 family.</text>
</comment>
<reference evidence="6 7" key="1">
    <citation type="submission" date="2019-05" db="EMBL/GenBank/DDBJ databases">
        <title>Mikania micrantha, genome provides insights into the molecular mechanism of rapid growth.</title>
        <authorList>
            <person name="Liu B."/>
        </authorList>
    </citation>
    <scope>NUCLEOTIDE SEQUENCE [LARGE SCALE GENOMIC DNA]</scope>
    <source>
        <strain evidence="6">NLD-2019</strain>
        <tissue evidence="6">Leaf</tissue>
    </source>
</reference>
<proteinExistence type="inferred from homology"/>
<dbReference type="PANTHER" id="PTHR47951:SF7">
    <property type="entry name" value="FLAVONOID 3',5'-HYDROXYLASE-LIKE ISOFORM X1"/>
    <property type="match status" value="1"/>
</dbReference>
<keyword evidence="4 5" id="KW-0408">Iron</keyword>
<sequence>MKPDSIDKIYLTMINYWSWWWEVDNERDELARTILTLLVLVSVLLWFKWTTSFTRNGTNEPPGPYGLPVVGYLPFLSHNLHERFAEMAHRYGPIFSLRLGSKLSKVVARELDQTFANRSPPITARTISYGAIDVAWSNNNAHWRNMRKLLVSQVLSNANLDACQGLRTNEVRKAIGNVYAKMGTPVDINEIAFDTELKVATSMLWGCSDSDDYFHDFREVEFKIVELLGAPNISDFIPMLSWFDLQGRKREIQKQKDHLDRIFDSIIEERIERNSRKMEGEVYEDLIPKKDFLQIMLELKDASTSFDIIQIKALLSMILSATTDTASTMVEWVMAEILYNPNVKKKIQDELTEVIGMDVVQESHLSKLKYLDAVVKETFRLHPPLPLLIHRCPDESCIVGGYTIPNGSIVYINVWAIHRDPKNWPDPLEFRPDRFLNSNWDYKGNNFKFLPFGVGRRICPGVPLGEKMLMYILASLLHSFEWILPTYEEFDLSDKFGIIYFTMNNYWSWWWEVDNERDELARTILTILVPVLALLWFKWTTSFNRNGSNRPPGPYGLPVVGYLPFLGHNLHERFTEMAHKYGPIFSLRLGSKFHVVVNSVDLAKVVARDLDQTFANRSPPITAQTITYGVIDVAWSNNNAHWRNMRKLLVSQVMSNANLNACQGFRTNEVRKTVGNVYAKIGTPVDINEIAFDTELNVVTSMLWGSSSSGDYFQGFREVEFKIIELLGEPNISDFIPMLSWFDLQGRKREMQKQNEHLDRIFDSIIEERIERNSRKMEGEVDEDLILKKDFLQTMLELKDASPSFKIVHIKALLSNILVAATDTTSTMVEWVMTEILHNPNVKNKIQEELMEVIGINIVQESHLPKLKYLDAVVKETFRLHPPVPLLIQRCPDKSCIVGGYTVPKGSIVYINIWAIQHDPKNWPDPMEFRPDRFLNYKWDYNGNNFKFLPFGAGRRMCPGAPLGEKMLKYILASLLHSFEWILPPDEEFDISDEFGFVTKKKKPLVAIPFQRLSDASLYK</sequence>
<evidence type="ECO:0000313" key="6">
    <source>
        <dbReference type="EMBL" id="KAD6453452.1"/>
    </source>
</evidence>
<dbReference type="Pfam" id="PF00067">
    <property type="entry name" value="p450"/>
    <property type="match status" value="2"/>
</dbReference>
<dbReference type="Proteomes" id="UP000326396">
    <property type="component" value="Linkage Group LG12"/>
</dbReference>
<keyword evidence="3" id="KW-0560">Oxidoreductase</keyword>
<evidence type="ECO:0000256" key="1">
    <source>
        <dbReference type="ARBA" id="ARBA00010617"/>
    </source>
</evidence>
<evidence type="ECO:0000256" key="3">
    <source>
        <dbReference type="ARBA" id="ARBA00023002"/>
    </source>
</evidence>
<feature type="binding site" description="axial binding residue" evidence="5">
    <location>
        <position position="958"/>
    </location>
    <ligand>
        <name>heme</name>
        <dbReference type="ChEBI" id="CHEBI:30413"/>
    </ligand>
    <ligandPart>
        <name>Fe</name>
        <dbReference type="ChEBI" id="CHEBI:18248"/>
    </ligandPart>
</feature>
<dbReference type="GO" id="GO:0020037">
    <property type="term" value="F:heme binding"/>
    <property type="evidence" value="ECO:0007669"/>
    <property type="project" value="InterPro"/>
</dbReference>
<evidence type="ECO:0000256" key="2">
    <source>
        <dbReference type="ARBA" id="ARBA00022723"/>
    </source>
</evidence>
<evidence type="ECO:0000313" key="7">
    <source>
        <dbReference type="Proteomes" id="UP000326396"/>
    </source>
</evidence>